<evidence type="ECO:0000313" key="2">
    <source>
        <dbReference type="EMBL" id="KKR12687.1"/>
    </source>
</evidence>
<accession>A0A0G0RGC6</accession>
<sequence length="181" mass="19528">MHKNLIIGIVAIVVIVAGILFFSLQSTPVDEQANQNAPVEQNDQAAVVPGADSSNANIAVSEKPNTAKFEEYFDALYLAKIANNEVLNYSAIPQASLSFVVGRDQFCTVVEPKKIISAGTYASAIYNVNTKTYVKPKTVFPGTFDPMLNAGCGSIPAQVGKYEYKAYLGNTLVMVLPFEIK</sequence>
<gene>
    <name evidence="2" type="ORF">UT41_C0001G0231</name>
</gene>
<dbReference type="EMBL" id="LBWR01000001">
    <property type="protein sequence ID" value="KKR12687.1"/>
    <property type="molecule type" value="Genomic_DNA"/>
</dbReference>
<keyword evidence="1" id="KW-0812">Transmembrane</keyword>
<dbReference type="Proteomes" id="UP000034665">
    <property type="component" value="Unassembled WGS sequence"/>
</dbReference>
<name>A0A0G0RGC6_9BACT</name>
<organism evidence="2 3">
    <name type="scientific">Candidatus Wolfebacteria bacterium GW2011_GWC2_39_22</name>
    <dbReference type="NCBI Taxonomy" id="1619013"/>
    <lineage>
        <taxon>Bacteria</taxon>
        <taxon>Candidatus Wolfeibacteriota</taxon>
    </lineage>
</organism>
<proteinExistence type="predicted"/>
<evidence type="ECO:0000313" key="3">
    <source>
        <dbReference type="Proteomes" id="UP000034665"/>
    </source>
</evidence>
<reference evidence="2 3" key="1">
    <citation type="journal article" date="2015" name="Nature">
        <title>rRNA introns, odd ribosomes, and small enigmatic genomes across a large radiation of phyla.</title>
        <authorList>
            <person name="Brown C.T."/>
            <person name="Hug L.A."/>
            <person name="Thomas B.C."/>
            <person name="Sharon I."/>
            <person name="Castelle C.J."/>
            <person name="Singh A."/>
            <person name="Wilkins M.J."/>
            <person name="Williams K.H."/>
            <person name="Banfield J.F."/>
        </authorList>
    </citation>
    <scope>NUCLEOTIDE SEQUENCE [LARGE SCALE GENOMIC DNA]</scope>
</reference>
<protein>
    <submittedName>
        <fullName evidence="2">Uncharacterized protein</fullName>
    </submittedName>
</protein>
<dbReference type="AlphaFoldDB" id="A0A0G0RGC6"/>
<keyword evidence="1" id="KW-1133">Transmembrane helix</keyword>
<keyword evidence="1" id="KW-0472">Membrane</keyword>
<evidence type="ECO:0000256" key="1">
    <source>
        <dbReference type="SAM" id="Phobius"/>
    </source>
</evidence>
<comment type="caution">
    <text evidence="2">The sequence shown here is derived from an EMBL/GenBank/DDBJ whole genome shotgun (WGS) entry which is preliminary data.</text>
</comment>
<feature type="transmembrane region" description="Helical" evidence="1">
    <location>
        <begin position="5"/>
        <end position="24"/>
    </location>
</feature>
<dbReference type="STRING" id="1619013.UT41_C0001G0231"/>